<keyword evidence="1" id="KW-0812">Transmembrane</keyword>
<accession>A0A3B1DKC4</accession>
<feature type="transmembrane region" description="Helical" evidence="1">
    <location>
        <begin position="92"/>
        <end position="109"/>
    </location>
</feature>
<keyword evidence="1" id="KW-0472">Membrane</keyword>
<dbReference type="AlphaFoldDB" id="A0A3B1DKC4"/>
<reference evidence="2" key="1">
    <citation type="submission" date="2018-06" db="EMBL/GenBank/DDBJ databases">
        <authorList>
            <person name="Zhirakovskaya E."/>
        </authorList>
    </citation>
    <scope>NUCLEOTIDE SEQUENCE</scope>
</reference>
<gene>
    <name evidence="2" type="ORF">MNBD_UNCLBAC01-818</name>
</gene>
<feature type="transmembrane region" description="Helical" evidence="1">
    <location>
        <begin position="68"/>
        <end position="86"/>
    </location>
</feature>
<evidence type="ECO:0000256" key="1">
    <source>
        <dbReference type="SAM" id="Phobius"/>
    </source>
</evidence>
<feature type="transmembrane region" description="Helical" evidence="1">
    <location>
        <begin position="7"/>
        <end position="26"/>
    </location>
</feature>
<sequence length="117" mass="13992">MPNSFRYYLPYGFLFFGVVFIIIDIFEMVHSPFKEYSSIVSKFFLGTAFILTYYNYPKFYKNPQYKIYLLMSYGFISLGVLSIIFYPGSPRINFLVILILLILFIKNEVKIKRRSKR</sequence>
<organism evidence="2">
    <name type="scientific">hydrothermal vent metagenome</name>
    <dbReference type="NCBI Taxonomy" id="652676"/>
    <lineage>
        <taxon>unclassified sequences</taxon>
        <taxon>metagenomes</taxon>
        <taxon>ecological metagenomes</taxon>
    </lineage>
</organism>
<name>A0A3B1DKC4_9ZZZZ</name>
<feature type="transmembrane region" description="Helical" evidence="1">
    <location>
        <begin position="38"/>
        <end position="56"/>
    </location>
</feature>
<protein>
    <submittedName>
        <fullName evidence="2">Uncharacterized protein</fullName>
    </submittedName>
</protein>
<proteinExistence type="predicted"/>
<evidence type="ECO:0000313" key="2">
    <source>
        <dbReference type="EMBL" id="VAX37223.1"/>
    </source>
</evidence>
<dbReference type="EMBL" id="UOGJ01000120">
    <property type="protein sequence ID" value="VAX37223.1"/>
    <property type="molecule type" value="Genomic_DNA"/>
</dbReference>
<keyword evidence="1" id="KW-1133">Transmembrane helix</keyword>